<evidence type="ECO:0000256" key="8">
    <source>
        <dbReference type="ARBA" id="ARBA00022801"/>
    </source>
</evidence>
<dbReference type="Gene3D" id="3.90.70.10">
    <property type="entry name" value="Cysteine proteinases"/>
    <property type="match status" value="1"/>
</dbReference>
<dbReference type="GO" id="GO:0006508">
    <property type="term" value="P:proteolysis"/>
    <property type="evidence" value="ECO:0007669"/>
    <property type="project" value="UniProtKB-KW"/>
</dbReference>
<evidence type="ECO:0000259" key="16">
    <source>
        <dbReference type="PROSITE" id="PS50030"/>
    </source>
</evidence>
<evidence type="ECO:0000256" key="13">
    <source>
        <dbReference type="PIRSR" id="PIRSR016308-3"/>
    </source>
</evidence>
<feature type="domain" description="USP" evidence="17">
    <location>
        <begin position="322"/>
        <end position="858"/>
    </location>
</feature>
<accession>A0A8S1ISI2</accession>
<comment type="similarity">
    <text evidence="2 11 15">Belongs to the peptidase C19 family.</text>
</comment>
<dbReference type="FunFam" id="1.10.8.10:FF:000086">
    <property type="entry name" value="Ubiquitin carboxyl-terminal hydrolase"/>
    <property type="match status" value="1"/>
</dbReference>
<evidence type="ECO:0000256" key="11">
    <source>
        <dbReference type="PIRNR" id="PIRNR016308"/>
    </source>
</evidence>
<dbReference type="SUPFAM" id="SSF57850">
    <property type="entry name" value="RING/U-box"/>
    <property type="match status" value="1"/>
</dbReference>
<evidence type="ECO:0000256" key="1">
    <source>
        <dbReference type="ARBA" id="ARBA00000707"/>
    </source>
</evidence>
<keyword evidence="5" id="KW-0677">Repeat</keyword>
<feature type="binding site" evidence="13">
    <location>
        <position position="192"/>
    </location>
    <ligand>
        <name>Zn(2+)</name>
        <dbReference type="ChEBI" id="CHEBI:29105"/>
    </ligand>
</feature>
<dbReference type="PANTHER" id="PTHR24006:SF664">
    <property type="entry name" value="UBIQUITIN CARBOXYL-TERMINAL HYDROLASE"/>
    <property type="match status" value="1"/>
</dbReference>
<dbReference type="Pfam" id="PF00627">
    <property type="entry name" value="UBA"/>
    <property type="match status" value="2"/>
</dbReference>
<keyword evidence="6 14" id="KW-0863">Zinc-finger</keyword>
<evidence type="ECO:0000256" key="15">
    <source>
        <dbReference type="RuleBase" id="RU366025"/>
    </source>
</evidence>
<dbReference type="InterPro" id="IPR018200">
    <property type="entry name" value="USP_CS"/>
</dbReference>
<evidence type="ECO:0000256" key="5">
    <source>
        <dbReference type="ARBA" id="ARBA00022737"/>
    </source>
</evidence>
<evidence type="ECO:0000256" key="12">
    <source>
        <dbReference type="PIRSR" id="PIRSR016308-1"/>
    </source>
</evidence>
<evidence type="ECO:0000256" key="3">
    <source>
        <dbReference type="ARBA" id="ARBA00022670"/>
    </source>
</evidence>
<dbReference type="InterPro" id="IPR050164">
    <property type="entry name" value="Peptidase_C19"/>
</dbReference>
<evidence type="ECO:0000256" key="7">
    <source>
        <dbReference type="ARBA" id="ARBA00022786"/>
    </source>
</evidence>
<evidence type="ECO:0000259" key="18">
    <source>
        <dbReference type="PROSITE" id="PS50271"/>
    </source>
</evidence>
<dbReference type="Gene3D" id="3.30.40.10">
    <property type="entry name" value="Zinc/RING finger domain, C3HC4 (zinc finger)"/>
    <property type="match status" value="2"/>
</dbReference>
<dbReference type="InterPro" id="IPR001394">
    <property type="entry name" value="Peptidase_C19_UCH"/>
</dbReference>
<evidence type="ECO:0000313" key="20">
    <source>
        <dbReference type="Proteomes" id="UP000708148"/>
    </source>
</evidence>
<dbReference type="SUPFAM" id="SSF54001">
    <property type="entry name" value="Cysteine proteinases"/>
    <property type="match status" value="1"/>
</dbReference>
<evidence type="ECO:0000313" key="19">
    <source>
        <dbReference type="EMBL" id="CAD7697819.1"/>
    </source>
</evidence>
<dbReference type="InterPro" id="IPR013083">
    <property type="entry name" value="Znf_RING/FYVE/PHD"/>
</dbReference>
<name>A0A8S1ISI2_9CHLO</name>
<dbReference type="CDD" id="cd14294">
    <property type="entry name" value="UBA1_UBP5_like"/>
    <property type="match status" value="1"/>
</dbReference>
<organism evidence="19 20">
    <name type="scientific">Ostreobium quekettii</name>
    <dbReference type="NCBI Taxonomy" id="121088"/>
    <lineage>
        <taxon>Eukaryota</taxon>
        <taxon>Viridiplantae</taxon>
        <taxon>Chlorophyta</taxon>
        <taxon>core chlorophytes</taxon>
        <taxon>Ulvophyceae</taxon>
        <taxon>TCBD clade</taxon>
        <taxon>Bryopsidales</taxon>
        <taxon>Ostreobineae</taxon>
        <taxon>Ostreobiaceae</taxon>
        <taxon>Ostreobium</taxon>
    </lineage>
</organism>
<dbReference type="Gene3D" id="1.10.8.10">
    <property type="entry name" value="DNA helicase RuvA subunit, C-terminal domain"/>
    <property type="match status" value="2"/>
</dbReference>
<keyword evidence="4 11" id="KW-0479">Metal-binding</keyword>
<gene>
    <name evidence="19" type="ORF">OSTQU699_LOCUS3180</name>
</gene>
<evidence type="ECO:0000256" key="2">
    <source>
        <dbReference type="ARBA" id="ARBA00009085"/>
    </source>
</evidence>
<protein>
    <recommendedName>
        <fullName evidence="11 15">Ubiquitin carboxyl-terminal hydrolase</fullName>
        <ecNumber evidence="11 15">3.4.19.12</ecNumber>
    </recommendedName>
</protein>
<dbReference type="Pfam" id="PF17807">
    <property type="entry name" value="zf-UBP_var"/>
    <property type="match status" value="1"/>
</dbReference>
<keyword evidence="8 11" id="KW-0378">Hydrolase</keyword>
<feature type="active site" description="Proton acceptor" evidence="12">
    <location>
        <position position="820"/>
    </location>
</feature>
<comment type="function">
    <text evidence="15">Recognizes and hydrolyzes the peptide bond at the C-terminal Gly of ubiquitin. Involved in the processing of poly-ubiquitin precursors as well as that of ubiquitinated proteins.</text>
</comment>
<dbReference type="SMART" id="SM00165">
    <property type="entry name" value="UBA"/>
    <property type="match status" value="2"/>
</dbReference>
<feature type="active site" description="Nucleophile" evidence="12">
    <location>
        <position position="331"/>
    </location>
</feature>
<dbReference type="PROSITE" id="PS50235">
    <property type="entry name" value="USP_3"/>
    <property type="match status" value="1"/>
</dbReference>
<dbReference type="SMART" id="SM00290">
    <property type="entry name" value="ZnF_UBP"/>
    <property type="match status" value="1"/>
</dbReference>
<evidence type="ECO:0000256" key="14">
    <source>
        <dbReference type="PROSITE-ProRule" id="PRU00502"/>
    </source>
</evidence>
<feature type="domain" description="UBA" evidence="16">
    <location>
        <begin position="660"/>
        <end position="701"/>
    </location>
</feature>
<evidence type="ECO:0000259" key="17">
    <source>
        <dbReference type="PROSITE" id="PS50235"/>
    </source>
</evidence>
<dbReference type="GO" id="GO:0008270">
    <property type="term" value="F:zinc ion binding"/>
    <property type="evidence" value="ECO:0007669"/>
    <property type="project" value="UniProtKB-UniRule"/>
</dbReference>
<feature type="domain" description="UBP-type" evidence="18">
    <location>
        <begin position="166"/>
        <end position="280"/>
    </location>
</feature>
<evidence type="ECO:0000256" key="4">
    <source>
        <dbReference type="ARBA" id="ARBA00022723"/>
    </source>
</evidence>
<dbReference type="PANTHER" id="PTHR24006">
    <property type="entry name" value="UBIQUITIN CARBOXYL-TERMINAL HYDROLASE"/>
    <property type="match status" value="1"/>
</dbReference>
<dbReference type="SUPFAM" id="SSF46934">
    <property type="entry name" value="UBA-like"/>
    <property type="match status" value="1"/>
</dbReference>
<comment type="caution">
    <text evidence="19">The sequence shown here is derived from an EMBL/GenBank/DDBJ whole genome shotgun (WGS) entry which is preliminary data.</text>
</comment>
<keyword evidence="9 11" id="KW-0788">Thiol protease</keyword>
<dbReference type="FunFam" id="3.30.40.10:FF:000396">
    <property type="entry name" value="Ubiquitin carboxyl-terminal hydrolase"/>
    <property type="match status" value="1"/>
</dbReference>
<reference evidence="19" key="1">
    <citation type="submission" date="2020-12" db="EMBL/GenBank/DDBJ databases">
        <authorList>
            <person name="Iha C."/>
        </authorList>
    </citation>
    <scope>NUCLEOTIDE SEQUENCE</scope>
</reference>
<dbReference type="InterPro" id="IPR001607">
    <property type="entry name" value="Znf_UBP"/>
</dbReference>
<proteinExistence type="inferred from homology"/>
<dbReference type="InterPro" id="IPR015940">
    <property type="entry name" value="UBA"/>
</dbReference>
<dbReference type="OrthoDB" id="361536at2759"/>
<comment type="catalytic activity">
    <reaction evidence="1 11 15">
        <text>Thiol-dependent hydrolysis of ester, thioester, amide, peptide and isopeptide bonds formed by the C-terminal Gly of ubiquitin (a 76-residue protein attached to proteins as an intracellular targeting signal).</text>
        <dbReference type="EC" id="3.4.19.12"/>
    </reaction>
</comment>
<dbReference type="Pfam" id="PF02148">
    <property type="entry name" value="zf-UBP"/>
    <property type="match status" value="1"/>
</dbReference>
<dbReference type="InterPro" id="IPR041432">
    <property type="entry name" value="UBP13_Znf-UBP_var"/>
</dbReference>
<evidence type="ECO:0000256" key="9">
    <source>
        <dbReference type="ARBA" id="ARBA00022807"/>
    </source>
</evidence>
<dbReference type="PROSITE" id="PS50030">
    <property type="entry name" value="UBA"/>
    <property type="match status" value="2"/>
</dbReference>
<dbReference type="PROSITE" id="PS00972">
    <property type="entry name" value="USP_1"/>
    <property type="match status" value="1"/>
</dbReference>
<dbReference type="CDD" id="cd14386">
    <property type="entry name" value="UBA2_UBP5"/>
    <property type="match status" value="1"/>
</dbReference>
<evidence type="ECO:0000256" key="6">
    <source>
        <dbReference type="ARBA" id="ARBA00022771"/>
    </source>
</evidence>
<dbReference type="InterPro" id="IPR038765">
    <property type="entry name" value="Papain-like_cys_pep_sf"/>
</dbReference>
<dbReference type="Proteomes" id="UP000708148">
    <property type="component" value="Unassembled WGS sequence"/>
</dbReference>
<sequence length="861" mass="95743">MSVEEGLDLVRKHMSTVRTASHYDKVYKDECMFSFDTPFSPGGLYINLNTFQGFGEEYVALDHERTQNALYLHEKWHKVPLVGEAQEKLTTKPDRLAIGGDGGFQVDAEKFEVEKTSALVVMPSKRTFALPCPELPEVVLQAINAIQAHDSATLQEQVHVWEEERPVSAYAMELVQLPATKTVPMDPNEWKCEESGVRENLWLNLSTGHIGSGRQHFDGSGGNGAALRHFEDTGKLYPLVVKLGTITPTGADVFSYAPDEECMVEDPKLAAHLAHWGIDMAKMEKTEKTMTELQIDLNMKFEFDRITESGAVLKPLSGPGYVGLKNLGNSCYMNSLLQVLWTLPVLNERYRAQAHRIFASAPNDPSSDFPTQMTKLGVGLVDGCTGHPPSHDLGQDVVDDGGDDKVDQDKCSVRPQFFKTLVGRNHAEFATMNQQDAGEYFRHVLKVMDVAEQGAVDRLQLSGQLPTSSDFKFQLQTRTECQESGHVSYKTEVENMLALKIPLEAATNMDEVEDYKERELKRQKLKEAPGDGEAEVVATCPSAAKDDKEEKIVPKVPFNSCLEQFAADELLTGYYSTALKAHTDRALKRTRFATFPKFLMVQMNRYYHDEMWNPKKMEVLVDAPDELDLEQLRGHGAQPDERLMPEDVDVQHDAPAGHPVPDASLVAALVSMGFSENACKRAVLQNNNGGVEACTEWILNHMDDPDLNEPLPEERSTQRAAEPLQESIQMLSSMGFDAQSAKAALLSTDNNVERAADWLISRMDNLEAAVAEVLQREGRAEGHVAPEGSAGLSNAVDDGPGRYTLVGFISHIGANTACGHYVCHIRKDGRWVLFNDEKVALSESPPRDMGYMYMYRRADVQ</sequence>
<feature type="domain" description="UBA" evidence="16">
    <location>
        <begin position="722"/>
        <end position="762"/>
    </location>
</feature>
<dbReference type="PROSITE" id="PS50271">
    <property type="entry name" value="ZF_UBP"/>
    <property type="match status" value="1"/>
</dbReference>
<dbReference type="InterPro" id="IPR028889">
    <property type="entry name" value="USP"/>
</dbReference>
<dbReference type="InterPro" id="IPR009060">
    <property type="entry name" value="UBA-like_sf"/>
</dbReference>
<dbReference type="GO" id="GO:0005829">
    <property type="term" value="C:cytosol"/>
    <property type="evidence" value="ECO:0007669"/>
    <property type="project" value="TreeGrafter"/>
</dbReference>
<keyword evidence="20" id="KW-1185">Reference proteome</keyword>
<dbReference type="GO" id="GO:0004843">
    <property type="term" value="F:cysteine-type deubiquitinase activity"/>
    <property type="evidence" value="ECO:0007669"/>
    <property type="project" value="UniProtKB-UniRule"/>
</dbReference>
<dbReference type="AlphaFoldDB" id="A0A8S1ISI2"/>
<dbReference type="GO" id="GO:0005634">
    <property type="term" value="C:nucleus"/>
    <property type="evidence" value="ECO:0007669"/>
    <property type="project" value="TreeGrafter"/>
</dbReference>
<dbReference type="PROSITE" id="PS00973">
    <property type="entry name" value="USP_2"/>
    <property type="match status" value="1"/>
</dbReference>
<dbReference type="PIRSF" id="PIRSF016308">
    <property type="entry name" value="UBP"/>
    <property type="match status" value="1"/>
</dbReference>
<dbReference type="GO" id="GO:0016579">
    <property type="term" value="P:protein deubiquitination"/>
    <property type="evidence" value="ECO:0007669"/>
    <property type="project" value="InterPro"/>
</dbReference>
<dbReference type="InterPro" id="IPR016652">
    <property type="entry name" value="Ubiquitinyl_hydrolase"/>
</dbReference>
<dbReference type="EC" id="3.4.19.12" evidence="11 15"/>
<keyword evidence="10 11" id="KW-0862">Zinc</keyword>
<keyword evidence="3 11" id="KW-0645">Protease</keyword>
<dbReference type="Pfam" id="PF00443">
    <property type="entry name" value="UCH"/>
    <property type="match status" value="1"/>
</dbReference>
<dbReference type="EMBL" id="CAJHUC010000716">
    <property type="protein sequence ID" value="CAD7697819.1"/>
    <property type="molecule type" value="Genomic_DNA"/>
</dbReference>
<evidence type="ECO:0000256" key="10">
    <source>
        <dbReference type="ARBA" id="ARBA00022833"/>
    </source>
</evidence>
<keyword evidence="7 11" id="KW-0833">Ubl conjugation pathway</keyword>